<dbReference type="KEGG" id="mmed:Mame_00275"/>
<dbReference type="EC" id="3.8.1.8" evidence="3"/>
<dbReference type="Proteomes" id="UP000191135">
    <property type="component" value="Chromosome"/>
</dbReference>
<dbReference type="InterPro" id="IPR006680">
    <property type="entry name" value="Amidohydro-rel"/>
</dbReference>
<gene>
    <name evidence="3" type="primary">atzA_1</name>
    <name evidence="3" type="ORF">Mame_00275</name>
</gene>
<dbReference type="SUPFAM" id="SSF51338">
    <property type="entry name" value="Composite domain of metallo-dependent hydrolases"/>
    <property type="match status" value="1"/>
</dbReference>
<dbReference type="InterPro" id="IPR032466">
    <property type="entry name" value="Metal_Hydrolase"/>
</dbReference>
<dbReference type="GO" id="GO:0018788">
    <property type="term" value="F:atrazine chlorohydrolase activity"/>
    <property type="evidence" value="ECO:0007669"/>
    <property type="project" value="UniProtKB-EC"/>
</dbReference>
<keyword evidence="3" id="KW-0378">Hydrolase</keyword>
<dbReference type="Gene3D" id="3.20.20.140">
    <property type="entry name" value="Metal-dependent hydrolases"/>
    <property type="match status" value="1"/>
</dbReference>
<evidence type="ECO:0000313" key="4">
    <source>
        <dbReference type="Proteomes" id="UP000191135"/>
    </source>
</evidence>
<dbReference type="eggNOG" id="COG0402">
    <property type="taxonomic scope" value="Bacteria"/>
</dbReference>
<protein>
    <submittedName>
        <fullName evidence="3">Atrazine chlorohydrolase</fullName>
        <ecNumber evidence="3">3.8.1.8</ecNumber>
    </submittedName>
</protein>
<dbReference type="SUPFAM" id="SSF51556">
    <property type="entry name" value="Metallo-dependent hydrolases"/>
    <property type="match status" value="1"/>
</dbReference>
<organism evidence="3 4">
    <name type="scientific">Martelella mediterranea DSM 17316</name>
    <dbReference type="NCBI Taxonomy" id="1122214"/>
    <lineage>
        <taxon>Bacteria</taxon>
        <taxon>Pseudomonadati</taxon>
        <taxon>Pseudomonadota</taxon>
        <taxon>Alphaproteobacteria</taxon>
        <taxon>Hyphomicrobiales</taxon>
        <taxon>Aurantimonadaceae</taxon>
        <taxon>Martelella</taxon>
    </lineage>
</organism>
<dbReference type="AlphaFoldDB" id="A0A1U9YW41"/>
<dbReference type="PANTHER" id="PTHR43794">
    <property type="entry name" value="AMINOHYDROLASE SSNA-RELATED"/>
    <property type="match status" value="1"/>
</dbReference>
<accession>A0A1U9YW41</accession>
<dbReference type="NCBIfam" id="NF006056">
    <property type="entry name" value="PRK08204.1"/>
    <property type="match status" value="1"/>
</dbReference>
<dbReference type="STRING" id="1122214.Mame_00275"/>
<dbReference type="GO" id="GO:0016810">
    <property type="term" value="F:hydrolase activity, acting on carbon-nitrogen (but not peptide) bonds"/>
    <property type="evidence" value="ECO:0007669"/>
    <property type="project" value="InterPro"/>
</dbReference>
<evidence type="ECO:0000256" key="1">
    <source>
        <dbReference type="ARBA" id="ARBA00006745"/>
    </source>
</evidence>
<dbReference type="Gene3D" id="2.30.40.10">
    <property type="entry name" value="Urease, subunit C, domain 1"/>
    <property type="match status" value="1"/>
</dbReference>
<proteinExistence type="inferred from homology"/>
<dbReference type="PANTHER" id="PTHR43794:SF5">
    <property type="entry name" value="CHLOROHYDROLASE FAMILY PROTEIN"/>
    <property type="match status" value="1"/>
</dbReference>
<name>A0A1U9YW41_9HYPH</name>
<evidence type="ECO:0000313" key="3">
    <source>
        <dbReference type="EMBL" id="AQZ49658.1"/>
    </source>
</evidence>
<feature type="domain" description="Amidohydrolase-related" evidence="2">
    <location>
        <begin position="109"/>
        <end position="466"/>
    </location>
</feature>
<sequence length="517" mass="55631">MCDQSVSRTHFFISVIFSGSIVSRTAIDGESKAGVDAEERHVAGRKNNSAMEEARMSRKVIRNAYIISIDPEIGVMPRGDILIEGSKIAAIGPDLDAGDAEVIDGEGRIAIPGFVDTHRHTWQALLRATGADWTLAQYFAGVRGVMGDLYTPDDMKIGNHLGAIAALDAGITTLYDWSHNNNTPDHASAAVEGLKAAGMRAVFGYGNSNAEWVPVSDKPTDFEDVARVRREYFSSDDQLVTMGFAARGNQFATMRVTREDFIKARDLGLRISVHVGDGLWGMNKPVVELHGEGLAGPDVTYVHCNSLHDEDFRVIGDTGGTASISPELELHMGHGFPATLALLAVGVRPSISIDVVTTVPDDMFSAMRALLSSTRAVVNNQALIDKVIVDPLPLMATDVLEFATLQGALACGLGHRTGSLTVGKEADIVLINCNALNTMPMNNAYGIVVEAAHTGNVETVIVGGTVRKRNFKLVDFDHAGFKTKVETARDRLFERAGVPADGSWLPRPFEAADDSEF</sequence>
<comment type="similarity">
    <text evidence="1">Belongs to the metallo-dependent hydrolases superfamily. ATZ/TRZ family.</text>
</comment>
<dbReference type="InterPro" id="IPR050287">
    <property type="entry name" value="MTA/SAH_deaminase"/>
</dbReference>
<dbReference type="Pfam" id="PF01979">
    <property type="entry name" value="Amidohydro_1"/>
    <property type="match status" value="1"/>
</dbReference>
<evidence type="ECO:0000259" key="2">
    <source>
        <dbReference type="Pfam" id="PF01979"/>
    </source>
</evidence>
<reference evidence="3 4" key="1">
    <citation type="submission" date="2017-03" db="EMBL/GenBank/DDBJ databases">
        <title>Foreign affairs: Plasmid Transfer between Roseobacters and Rhizobia.</title>
        <authorList>
            <person name="Bartling P."/>
            <person name="Bunk B."/>
            <person name="Overmann J."/>
            <person name="Brinkmann H."/>
            <person name="Petersen J."/>
        </authorList>
    </citation>
    <scope>NUCLEOTIDE SEQUENCE [LARGE SCALE GENOMIC DNA]</scope>
    <source>
        <strain evidence="3 4">MACL11</strain>
    </source>
</reference>
<keyword evidence="4" id="KW-1185">Reference proteome</keyword>
<dbReference type="EMBL" id="CP020330">
    <property type="protein sequence ID" value="AQZ49658.1"/>
    <property type="molecule type" value="Genomic_DNA"/>
</dbReference>
<dbReference type="InterPro" id="IPR011059">
    <property type="entry name" value="Metal-dep_hydrolase_composite"/>
</dbReference>